<feature type="binding site" evidence="16">
    <location>
        <position position="108"/>
    </location>
    <ligand>
        <name>[2Fe-2S] cluster</name>
        <dbReference type="ChEBI" id="CHEBI:190135"/>
        <label>2</label>
    </ligand>
</feature>
<evidence type="ECO:0000259" key="17">
    <source>
        <dbReference type="PROSITE" id="PS51085"/>
    </source>
</evidence>
<evidence type="ECO:0000313" key="19">
    <source>
        <dbReference type="Proteomes" id="UP001652582"/>
    </source>
</evidence>
<dbReference type="Gene3D" id="1.10.150.120">
    <property type="entry name" value="[2Fe-2S]-binding domain"/>
    <property type="match status" value="1"/>
</dbReference>
<dbReference type="PIRSF" id="PIRSF000127">
    <property type="entry name" value="Xanthine_DH"/>
    <property type="match status" value="1"/>
</dbReference>
<dbReference type="InterPro" id="IPR016169">
    <property type="entry name" value="FAD-bd_PCMH_sub2"/>
</dbReference>
<feature type="domain" description="FAD-binding PCMH-type" evidence="18">
    <location>
        <begin position="206"/>
        <end position="386"/>
    </location>
</feature>
<evidence type="ECO:0000256" key="12">
    <source>
        <dbReference type="ARBA" id="ARBA00023014"/>
    </source>
</evidence>
<dbReference type="SMART" id="SM01008">
    <property type="entry name" value="Ald_Xan_dh_C"/>
    <property type="match status" value="1"/>
</dbReference>
<accession>A0A6J1NYQ0</accession>
<feature type="binding site" evidence="16">
    <location>
        <position position="873"/>
    </location>
    <ligand>
        <name>Mo-molybdopterin</name>
        <dbReference type="ChEBI" id="CHEBI:71302"/>
    </ligand>
    <ligandPart>
        <name>Mo</name>
        <dbReference type="ChEBI" id="CHEBI:28685"/>
    </ligandPart>
</feature>
<dbReference type="InterPro" id="IPR012675">
    <property type="entry name" value="Beta-grasp_dom_sf"/>
</dbReference>
<dbReference type="PROSITE" id="PS51387">
    <property type="entry name" value="FAD_PCMH"/>
    <property type="match status" value="1"/>
</dbReference>
<feature type="binding site" evidence="16">
    <location>
        <position position="50"/>
    </location>
    <ligand>
        <name>[2Fe-2S] cluster</name>
        <dbReference type="ChEBI" id="CHEBI:190135"/>
        <label>1</label>
    </ligand>
</feature>
<dbReference type="InterPro" id="IPR005107">
    <property type="entry name" value="CO_DH_flav_C"/>
</dbReference>
<comment type="cofactor">
    <cofactor evidence="16">
        <name>[2Fe-2S] cluster</name>
        <dbReference type="ChEBI" id="CHEBI:190135"/>
    </cofactor>
    <text evidence="16">Binds 2 [2Fe-2S] clusters.</text>
</comment>
<dbReference type="Pfam" id="PF03450">
    <property type="entry name" value="CO_deh_flav_C"/>
    <property type="match status" value="1"/>
</dbReference>
<keyword evidence="9 15" id="KW-0274">FAD</keyword>
<dbReference type="InterPro" id="IPR036856">
    <property type="entry name" value="Ald_Oxase/Xan_DH_a/b_sf"/>
</dbReference>
<dbReference type="Pfam" id="PF01315">
    <property type="entry name" value="Ald_Xan_dh_C"/>
    <property type="match status" value="1"/>
</dbReference>
<dbReference type="GeneID" id="112054753"/>
<feature type="binding site" evidence="16">
    <location>
        <position position="42"/>
    </location>
    <ligand>
        <name>[2Fe-2S] cluster</name>
        <dbReference type="ChEBI" id="CHEBI:190135"/>
        <label>1</label>
    </ligand>
</feature>
<keyword evidence="8 16" id="KW-0479">Metal-binding</keyword>
<evidence type="ECO:0000256" key="6">
    <source>
        <dbReference type="ARBA" id="ARBA00022630"/>
    </source>
</evidence>
<dbReference type="PANTHER" id="PTHR11908">
    <property type="entry name" value="XANTHINE DEHYDROGENASE"/>
    <property type="match status" value="1"/>
</dbReference>
<evidence type="ECO:0000256" key="9">
    <source>
        <dbReference type="ARBA" id="ARBA00022827"/>
    </source>
</evidence>
<protein>
    <submittedName>
        <fullName evidence="20">Uncharacterized protein LOC112054753</fullName>
    </submittedName>
</protein>
<evidence type="ECO:0000256" key="5">
    <source>
        <dbReference type="ARBA" id="ARBA00022505"/>
    </source>
</evidence>
<dbReference type="InterPro" id="IPR001041">
    <property type="entry name" value="2Fe-2S_ferredoxin-type"/>
</dbReference>
<reference evidence="20" key="1">
    <citation type="submission" date="2025-08" db="UniProtKB">
        <authorList>
            <consortium name="RefSeq"/>
        </authorList>
    </citation>
    <scope>IDENTIFICATION</scope>
</reference>
<feature type="binding site" evidence="16">
    <location>
        <position position="761"/>
    </location>
    <ligand>
        <name>Mo-molybdopterin</name>
        <dbReference type="ChEBI" id="CHEBI:71302"/>
    </ligand>
    <ligandPart>
        <name>Mo</name>
        <dbReference type="ChEBI" id="CHEBI:28685"/>
    </ligandPart>
</feature>
<dbReference type="InterPro" id="IPR016208">
    <property type="entry name" value="Ald_Oxase/xanthine_DH-like"/>
</dbReference>
<dbReference type="GO" id="GO:0005777">
    <property type="term" value="C:peroxisome"/>
    <property type="evidence" value="ECO:0007669"/>
    <property type="project" value="UniProtKB-SubCell"/>
</dbReference>
<feature type="binding site" evidence="16">
    <location>
        <position position="141"/>
    </location>
    <ligand>
        <name>[2Fe-2S] cluster</name>
        <dbReference type="ChEBI" id="CHEBI:190135"/>
        <label>2</label>
    </ligand>
</feature>
<dbReference type="PROSITE" id="PS00197">
    <property type="entry name" value="2FE2S_FER_1"/>
    <property type="match status" value="1"/>
</dbReference>
<dbReference type="InterPro" id="IPR046867">
    <property type="entry name" value="AldOxase/xan_DH_MoCoBD2"/>
</dbReference>
<dbReference type="Gene3D" id="3.90.1170.50">
    <property type="entry name" value="Aldehyde oxidase/xanthine dehydrogenase, a/b hammerhead"/>
    <property type="match status" value="1"/>
</dbReference>
<feature type="binding site" evidence="16">
    <location>
        <position position="47"/>
    </location>
    <ligand>
        <name>[2Fe-2S] cluster</name>
        <dbReference type="ChEBI" id="CHEBI:190135"/>
        <label>1</label>
    </ligand>
</feature>
<dbReference type="GO" id="GO:0051537">
    <property type="term" value="F:2 iron, 2 sulfur cluster binding"/>
    <property type="evidence" value="ECO:0007669"/>
    <property type="project" value="UniProtKB-KW"/>
</dbReference>
<dbReference type="RefSeq" id="XP_023950412.2">
    <property type="nucleotide sequence ID" value="XM_024094644.2"/>
</dbReference>
<feature type="domain" description="2Fe-2S ferredoxin-type" evidence="17">
    <location>
        <begin position="2"/>
        <end position="86"/>
    </location>
</feature>
<evidence type="ECO:0000256" key="11">
    <source>
        <dbReference type="ARBA" id="ARBA00023004"/>
    </source>
</evidence>
<keyword evidence="7 16" id="KW-0001">2Fe-2S</keyword>
<feature type="binding site" evidence="15">
    <location>
        <position position="394"/>
    </location>
    <ligand>
        <name>FAD</name>
        <dbReference type="ChEBI" id="CHEBI:57692"/>
    </ligand>
</feature>
<dbReference type="InterPro" id="IPR037165">
    <property type="entry name" value="AldOxase/xan_DH_Mopterin-bd_sf"/>
</dbReference>
<evidence type="ECO:0000313" key="20">
    <source>
        <dbReference type="RefSeq" id="XP_023950412.2"/>
    </source>
</evidence>
<dbReference type="GO" id="GO:0071949">
    <property type="term" value="F:FAD binding"/>
    <property type="evidence" value="ECO:0007669"/>
    <property type="project" value="InterPro"/>
</dbReference>
<dbReference type="InterPro" id="IPR036010">
    <property type="entry name" value="2Fe-2S_ferredoxin-like_sf"/>
</dbReference>
<dbReference type="Pfam" id="PF00111">
    <property type="entry name" value="Fer2"/>
    <property type="match status" value="1"/>
</dbReference>
<keyword evidence="5 16" id="KW-0500">Molybdenum</keyword>
<dbReference type="SUPFAM" id="SSF55447">
    <property type="entry name" value="CO dehydrogenase flavoprotein C-terminal domain-like"/>
    <property type="match status" value="1"/>
</dbReference>
<dbReference type="InterPro" id="IPR002346">
    <property type="entry name" value="Mopterin_DH_FAD-bd"/>
</dbReference>
<dbReference type="Pfam" id="PF01799">
    <property type="entry name" value="Fer2_2"/>
    <property type="match status" value="1"/>
</dbReference>
<name>A0A6J1NYQ0_BICAN</name>
<organism evidence="19 20">
    <name type="scientific">Bicyclus anynana</name>
    <name type="common">Squinting bush brown butterfly</name>
    <dbReference type="NCBI Taxonomy" id="110368"/>
    <lineage>
        <taxon>Eukaryota</taxon>
        <taxon>Metazoa</taxon>
        <taxon>Ecdysozoa</taxon>
        <taxon>Arthropoda</taxon>
        <taxon>Hexapoda</taxon>
        <taxon>Insecta</taxon>
        <taxon>Pterygota</taxon>
        <taxon>Neoptera</taxon>
        <taxon>Endopterygota</taxon>
        <taxon>Lepidoptera</taxon>
        <taxon>Glossata</taxon>
        <taxon>Ditrysia</taxon>
        <taxon>Papilionoidea</taxon>
        <taxon>Nymphalidae</taxon>
        <taxon>Satyrinae</taxon>
        <taxon>Satyrini</taxon>
        <taxon>Mycalesina</taxon>
        <taxon>Bicyclus</taxon>
    </lineage>
</organism>
<dbReference type="PANTHER" id="PTHR11908:SF132">
    <property type="entry name" value="ALDEHYDE OXIDASE 1-RELATED"/>
    <property type="match status" value="1"/>
</dbReference>
<evidence type="ECO:0000256" key="10">
    <source>
        <dbReference type="ARBA" id="ARBA00023002"/>
    </source>
</evidence>
<dbReference type="Pfam" id="PF20256">
    <property type="entry name" value="MoCoBD_2"/>
    <property type="match status" value="1"/>
</dbReference>
<keyword evidence="12 16" id="KW-0411">Iron-sulfur</keyword>
<feature type="binding site" evidence="16">
    <location>
        <position position="1026"/>
    </location>
    <ligand>
        <name>Mo-molybdopterin</name>
        <dbReference type="ChEBI" id="CHEBI:71302"/>
    </ligand>
    <ligandPart>
        <name>Mo</name>
        <dbReference type="ChEBI" id="CHEBI:28685"/>
    </ligandPart>
</feature>
<dbReference type="CDD" id="cd00207">
    <property type="entry name" value="fer2"/>
    <property type="match status" value="1"/>
</dbReference>
<dbReference type="Pfam" id="PF00941">
    <property type="entry name" value="FAD_binding_5"/>
    <property type="match status" value="1"/>
</dbReference>
<evidence type="ECO:0000256" key="14">
    <source>
        <dbReference type="PIRSR" id="PIRSR000127-1"/>
    </source>
</evidence>
<dbReference type="SUPFAM" id="SSF54292">
    <property type="entry name" value="2Fe-2S ferredoxin-like"/>
    <property type="match status" value="1"/>
</dbReference>
<keyword evidence="11 16" id="KW-0408">Iron</keyword>
<dbReference type="Gene3D" id="3.30.465.10">
    <property type="match status" value="1"/>
</dbReference>
<dbReference type="InterPro" id="IPR002888">
    <property type="entry name" value="2Fe-2S-bd"/>
</dbReference>
<keyword evidence="13" id="KW-0576">Peroxisome</keyword>
<sequence>MDCVTFKVNGEEHSVGSDVSSTTTLLEYLRTRLELRGTKYMCLEGGCGACIVSVVKCPGSNMEAVNSCLVSVTSCQGWEVSTIEHVGNRLKGYHPLQTTLAGSNGSQCGYCSPGWVMSMYSLLDSKPTMLEVERSLSSNICRCTGYRPILEAFRKFASDCPDEAKLADIEDLQLCTKTKETCSKECDDREWCLLSKDALEDIVRIKLKDGRQWFGVCTVADIFNVLRTEGRDSYMLVAGNTGKGVIPILEYPRILIDVSRVSELKGYLVDQNLVVGAGTTLTKFREILEEASHSGSFAYLSVLNDHLDLVAHVAVRNLGTIAGNLMLKHQNNKFASDIFVLFQAIGAKITLALAPGVTKVVTLKNFLVENMIGKLILNIVLPPLSRNNRLVTYKIAARSRNAPAIVNAVFIFRYKSDNLARSCRIVYGGLSPNFSRARNTEKSLIGKNLFQNAVLQEALRVLSKELIVTENPPEPSARYRKQLAIGLFYKALLSLCPKNIIHPRYMSGAGKIHDSRPISKGTQVFETNQDLWPLNQPIQKIEALIQCAGESEYAEDVPSMPREVFAVFVLSDVALGTIENIDASEALKQPGVVAFYSAKDIPGVNAFTSDLLPFIIKSEELLCSGDVLYFNQPIGIIVAETNYMANRAATMVKVKYCNVRKPEIDVKLNKNNPNKTKLYRAIQATKVGNNVIKVIKGNHTVYGQNYFCLETLNCTCKPTEDGLILQPSSHYVNCDHLLTSRCLNIEESRIEVKSHRLGGSFGLKQSRQSQISVACSLVAYKLNRPCRFITPLRTQTRAIGKRMPASTDFEVGVNAEGVIQFINYDIYNDNGCDVAELIIEVILVNYFNCYNKEEWNFKCYTVITDTASNSWFRSPGIVETVSATEMIIERIAYELDLDPIDVRLKNLDKKNHNDLAEMFNTLKVNSDYEKRRYAVDKFNMENRWRKRGLRFTFMKWSAALRFVMNVIMSVYIDGTVAITHGGVEVGQGINTKAAQICAYFLNIPINKIHIKPYSTTTHPNNSATSASFTSQNVGIGVQRCCEELLKRLEPVKAQMKNPLWEQLIGEAFKLGVNLQTNSFVGFNDTNTENTIYGVTLAEVEIDILTGQWEILRVDLMEDVGRSVSPSIDIGQVEGAFIMGVGYWTTEELVYDQCTGELLTDRTSNYYVPQGTDIPQDFRIYFRQKSYSSDKVLGSKAVGEPPTCMGVAVPIAMREAIASARSDGGIPTTKWFQIDGPYTVEKLCLACETNIEDMKYF</sequence>
<evidence type="ECO:0000256" key="7">
    <source>
        <dbReference type="ARBA" id="ARBA00022714"/>
    </source>
</evidence>
<dbReference type="Gene3D" id="3.10.20.30">
    <property type="match status" value="1"/>
</dbReference>
<dbReference type="AlphaFoldDB" id="A0A6J1NYQ0"/>
<keyword evidence="10" id="KW-0560">Oxidoreductase</keyword>
<dbReference type="InterPro" id="IPR006058">
    <property type="entry name" value="2Fe2S_fd_BS"/>
</dbReference>
<evidence type="ECO:0000256" key="4">
    <source>
        <dbReference type="ARBA" id="ARBA00011738"/>
    </source>
</evidence>
<dbReference type="SUPFAM" id="SSF56003">
    <property type="entry name" value="Molybdenum cofactor-binding domain"/>
    <property type="match status" value="1"/>
</dbReference>
<dbReference type="PROSITE" id="PS51085">
    <property type="entry name" value="2FE2S_FER_2"/>
    <property type="match status" value="1"/>
</dbReference>
<feature type="binding site" evidence="16">
    <location>
        <position position="143"/>
    </location>
    <ligand>
        <name>[2Fe-2S] cluster</name>
        <dbReference type="ChEBI" id="CHEBI:190135"/>
        <label>2</label>
    </ligand>
</feature>
<evidence type="ECO:0000256" key="2">
    <source>
        <dbReference type="ARBA" id="ARBA00004275"/>
    </source>
</evidence>
<dbReference type="Proteomes" id="UP001652582">
    <property type="component" value="Chromosome 16"/>
</dbReference>
<dbReference type="KEGG" id="bany:112054753"/>
<dbReference type="SUPFAM" id="SSF56176">
    <property type="entry name" value="FAD-binding/transporter-associated domain-like"/>
    <property type="match status" value="1"/>
</dbReference>
<dbReference type="InterPro" id="IPR000674">
    <property type="entry name" value="Ald_Oxase/Xan_DH_a/b"/>
</dbReference>
<gene>
    <name evidence="20" type="primary">LOC112054753</name>
</gene>
<dbReference type="GO" id="GO:0005506">
    <property type="term" value="F:iron ion binding"/>
    <property type="evidence" value="ECO:0007669"/>
    <property type="project" value="InterPro"/>
</dbReference>
<evidence type="ECO:0000256" key="15">
    <source>
        <dbReference type="PIRSR" id="PIRSR000127-2"/>
    </source>
</evidence>
<proteinExistence type="inferred from homology"/>
<evidence type="ECO:0000256" key="16">
    <source>
        <dbReference type="PIRSR" id="PIRSR000127-3"/>
    </source>
</evidence>
<dbReference type="InterPro" id="IPR036683">
    <property type="entry name" value="CO_DH_flav_C_dom_sf"/>
</dbReference>
<evidence type="ECO:0000259" key="18">
    <source>
        <dbReference type="PROSITE" id="PS51387"/>
    </source>
</evidence>
<comment type="subunit">
    <text evidence="4">Homodimer.</text>
</comment>
<keyword evidence="6" id="KW-0285">Flavoprotein</keyword>
<dbReference type="InterPro" id="IPR036884">
    <property type="entry name" value="2Fe-2S-bd_dom_sf"/>
</dbReference>
<dbReference type="SMART" id="SM01092">
    <property type="entry name" value="CO_deh_flav_C"/>
    <property type="match status" value="1"/>
</dbReference>
<dbReference type="OrthoDB" id="8300278at2759"/>
<dbReference type="InterPro" id="IPR008274">
    <property type="entry name" value="AldOxase/xan_DH_MoCoBD1"/>
</dbReference>
<feature type="binding site" evidence="16">
    <location>
        <position position="111"/>
    </location>
    <ligand>
        <name>[2Fe-2S] cluster</name>
        <dbReference type="ChEBI" id="CHEBI:190135"/>
        <label>2</label>
    </ligand>
</feature>
<comment type="similarity">
    <text evidence="3">Belongs to the xanthine dehydrogenase family.</text>
</comment>
<dbReference type="Gene3D" id="3.30.390.50">
    <property type="entry name" value="CO dehydrogenase flavoprotein, C-terminal domain"/>
    <property type="match status" value="1"/>
</dbReference>
<evidence type="ECO:0000256" key="3">
    <source>
        <dbReference type="ARBA" id="ARBA00006849"/>
    </source>
</evidence>
<feature type="binding site" evidence="16">
    <location>
        <position position="68"/>
    </location>
    <ligand>
        <name>[2Fe-2S] cluster</name>
        <dbReference type="ChEBI" id="CHEBI:190135"/>
        <label>1</label>
    </ligand>
</feature>
<keyword evidence="19" id="KW-1185">Reference proteome</keyword>
<dbReference type="InterPro" id="IPR036318">
    <property type="entry name" value="FAD-bd_PCMH-like_sf"/>
</dbReference>
<dbReference type="Pfam" id="PF02738">
    <property type="entry name" value="MoCoBD_1"/>
    <property type="match status" value="1"/>
</dbReference>
<dbReference type="SUPFAM" id="SSF47741">
    <property type="entry name" value="CO dehydrogenase ISP C-domain like"/>
    <property type="match status" value="1"/>
</dbReference>
<comment type="cofactor">
    <cofactor evidence="1 15">
        <name>FAD</name>
        <dbReference type="ChEBI" id="CHEBI:57692"/>
    </cofactor>
</comment>
<comment type="subcellular location">
    <subcellularLocation>
        <location evidence="2">Peroxisome</location>
    </subcellularLocation>
</comment>
<comment type="cofactor">
    <cofactor evidence="16">
        <name>Mo-molybdopterin</name>
        <dbReference type="ChEBI" id="CHEBI:71302"/>
    </cofactor>
    <text evidence="16">Binds 1 Mo-molybdopterin (Mo-MPT) cofactor per subunit.</text>
</comment>
<dbReference type="Gene3D" id="3.30.365.10">
    <property type="entry name" value="Aldehyde oxidase/xanthine dehydrogenase, molybdopterin binding domain"/>
    <property type="match status" value="4"/>
</dbReference>
<evidence type="ECO:0000256" key="1">
    <source>
        <dbReference type="ARBA" id="ARBA00001974"/>
    </source>
</evidence>
<dbReference type="InterPro" id="IPR016166">
    <property type="entry name" value="FAD-bd_PCMH"/>
</dbReference>
<dbReference type="SUPFAM" id="SSF54665">
    <property type="entry name" value="CO dehydrogenase molybdoprotein N-domain-like"/>
    <property type="match status" value="1"/>
</dbReference>
<feature type="active site" description="Proton acceptor" evidence="14">
    <location>
        <position position="1199"/>
    </location>
</feature>
<evidence type="ECO:0000256" key="8">
    <source>
        <dbReference type="ARBA" id="ARBA00022723"/>
    </source>
</evidence>
<evidence type="ECO:0000256" key="13">
    <source>
        <dbReference type="ARBA" id="ARBA00023140"/>
    </source>
</evidence>
<dbReference type="GO" id="GO:0016491">
    <property type="term" value="F:oxidoreductase activity"/>
    <property type="evidence" value="ECO:0007669"/>
    <property type="project" value="UniProtKB-KW"/>
</dbReference>